<dbReference type="EMBL" id="JRFU01000028">
    <property type="protein sequence ID" value="PWE87635.1"/>
    <property type="molecule type" value="Genomic_DNA"/>
</dbReference>
<name>A0A2V1JVY0_EUBRA</name>
<dbReference type="InterPro" id="IPR018490">
    <property type="entry name" value="cNMP-bd_dom_sf"/>
</dbReference>
<dbReference type="Gene3D" id="2.60.120.10">
    <property type="entry name" value="Jelly Rolls"/>
    <property type="match status" value="1"/>
</dbReference>
<dbReference type="GO" id="GO:0006355">
    <property type="term" value="P:regulation of DNA-templated transcription"/>
    <property type="evidence" value="ECO:0007669"/>
    <property type="project" value="InterPro"/>
</dbReference>
<keyword evidence="7" id="KW-1185">Reference proteome</keyword>
<dbReference type="CDD" id="cd00038">
    <property type="entry name" value="CAP_ED"/>
    <property type="match status" value="1"/>
</dbReference>
<evidence type="ECO:0000256" key="3">
    <source>
        <dbReference type="ARBA" id="ARBA00023163"/>
    </source>
</evidence>
<dbReference type="Pfam" id="PF00027">
    <property type="entry name" value="cNMP_binding"/>
    <property type="match status" value="1"/>
</dbReference>
<proteinExistence type="predicted"/>
<dbReference type="InterPro" id="IPR036390">
    <property type="entry name" value="WH_DNA-bd_sf"/>
</dbReference>
<dbReference type="InterPro" id="IPR014710">
    <property type="entry name" value="RmlC-like_jellyroll"/>
</dbReference>
<comment type="caution">
    <text evidence="6">The sequence shown here is derived from an EMBL/GenBank/DDBJ whole genome shotgun (WGS) entry which is preliminary data.</text>
</comment>
<evidence type="ECO:0000313" key="6">
    <source>
        <dbReference type="EMBL" id="PWE87635.1"/>
    </source>
</evidence>
<evidence type="ECO:0000259" key="4">
    <source>
        <dbReference type="PROSITE" id="PS50042"/>
    </source>
</evidence>
<evidence type="ECO:0000256" key="2">
    <source>
        <dbReference type="ARBA" id="ARBA00023125"/>
    </source>
</evidence>
<gene>
    <name evidence="6" type="ORF">LG34_03160</name>
</gene>
<dbReference type="PROSITE" id="PS51063">
    <property type="entry name" value="HTH_CRP_2"/>
    <property type="match status" value="1"/>
</dbReference>
<keyword evidence="3" id="KW-0804">Transcription</keyword>
<evidence type="ECO:0000313" key="7">
    <source>
        <dbReference type="Proteomes" id="UP000245288"/>
    </source>
</evidence>
<dbReference type="InterPro" id="IPR012318">
    <property type="entry name" value="HTH_CRP"/>
</dbReference>
<accession>A0A2V1JVY0</accession>
<dbReference type="GO" id="GO:0003677">
    <property type="term" value="F:DNA binding"/>
    <property type="evidence" value="ECO:0007669"/>
    <property type="project" value="UniProtKB-KW"/>
</dbReference>
<dbReference type="InterPro" id="IPR000595">
    <property type="entry name" value="cNMP-bd_dom"/>
</dbReference>
<evidence type="ECO:0000259" key="5">
    <source>
        <dbReference type="PROSITE" id="PS51063"/>
    </source>
</evidence>
<dbReference type="PROSITE" id="PS50042">
    <property type="entry name" value="CNMP_BINDING_3"/>
    <property type="match status" value="1"/>
</dbReference>
<dbReference type="OrthoDB" id="9774616at2"/>
<feature type="domain" description="HTH crp-type" evidence="5">
    <location>
        <begin position="149"/>
        <end position="217"/>
    </location>
</feature>
<dbReference type="SUPFAM" id="SSF46785">
    <property type="entry name" value="Winged helix' DNA-binding domain"/>
    <property type="match status" value="1"/>
</dbReference>
<sequence length="217" mass="25001">MKKIISPLFRGITEMELEQMNTAGYLRQKEYEKNEIIYHMDTKVDEIGILLTGSVNIINTDFLGNSTILSNISAGGVFAETYALVKEPLLVEVVTAENSQILFLNIRRIMEDSSCNQSDWYRKLIDNLLQISMRKNLTLSTRIFCTTPKNIRGRLLTYLTAEYRKQGTSTFEIPFNRQQLADYLNVDRSALSKELGKMKEEGILDFHKNVFRLSQQI</sequence>
<keyword evidence="1" id="KW-0805">Transcription regulation</keyword>
<feature type="domain" description="Cyclic nucleotide-binding" evidence="4">
    <location>
        <begin position="8"/>
        <end position="105"/>
    </location>
</feature>
<reference evidence="6 7" key="1">
    <citation type="submission" date="2014-09" db="EMBL/GenBank/DDBJ databases">
        <title>Butyrate-producing bacteria isolated from human gut.</title>
        <authorList>
            <person name="Zhang Q."/>
            <person name="Zhao L."/>
        </authorList>
    </citation>
    <scope>NUCLEOTIDE SEQUENCE [LARGE SCALE GENOMIC DNA]</scope>
    <source>
        <strain evidence="6 7">21</strain>
    </source>
</reference>
<evidence type="ECO:0000256" key="1">
    <source>
        <dbReference type="ARBA" id="ARBA00023015"/>
    </source>
</evidence>
<keyword evidence="2" id="KW-0238">DNA-binding</keyword>
<dbReference type="Proteomes" id="UP000245288">
    <property type="component" value="Unassembled WGS sequence"/>
</dbReference>
<protein>
    <submittedName>
        <fullName evidence="6">Cyclic nucleotide-binding protein</fullName>
    </submittedName>
</protein>
<dbReference type="AlphaFoldDB" id="A0A2V1JVY0"/>
<organism evidence="6 7">
    <name type="scientific">Eubacterium ramulus</name>
    <dbReference type="NCBI Taxonomy" id="39490"/>
    <lineage>
        <taxon>Bacteria</taxon>
        <taxon>Bacillati</taxon>
        <taxon>Bacillota</taxon>
        <taxon>Clostridia</taxon>
        <taxon>Eubacteriales</taxon>
        <taxon>Eubacteriaceae</taxon>
        <taxon>Eubacterium</taxon>
    </lineage>
</organism>
<dbReference type="SUPFAM" id="SSF51206">
    <property type="entry name" value="cAMP-binding domain-like"/>
    <property type="match status" value="1"/>
</dbReference>
<dbReference type="Pfam" id="PF13545">
    <property type="entry name" value="HTH_Crp_2"/>
    <property type="match status" value="1"/>
</dbReference>